<evidence type="ECO:0000313" key="2">
    <source>
        <dbReference type="Proteomes" id="UP000789860"/>
    </source>
</evidence>
<dbReference type="EMBL" id="CAJVPM010003304">
    <property type="protein sequence ID" value="CAG8499517.1"/>
    <property type="molecule type" value="Genomic_DNA"/>
</dbReference>
<gene>
    <name evidence="1" type="ORF">SCALOS_LOCUS3178</name>
</gene>
<sequence length="456" mass="50791">MAQENKKDLDLVIFGATGFTGQFVVEQICQTAEQLPGLKWGISGRSRARLIEVSTIVNNSSGNNVSKPEILVADVENPETLNTVARRTKVLINCVGPFRFYGEPVVRACVENSCDYIDISGEPDFIERMQLTYDQAAKTNNITVVPACGYDSVPADLGILYTKQQLQLRNAVPSQVEMISSFKGGKAGIVLNYGTYSTLVHGISNFDSLRELRKNANRTMPTFVGPPMKRSPNGKWDNRVKAYTVRSSLSDYSVIQLSQLLDIEHHTGVPSAQISAYLAFPKYRYLLMFYVGGALVNFLAKYSWGKFLLLKYPRFFSFGLFSHDGPTLEQIQQTSFYHIFYARGISKSRIYVDENSESSKHSLDSESPLISSSNDQKSTHDLQPDVEIVTEITGPEPGYSATSIMLVQCAYTLLREKTIIPKGVLTPAVSFGKTSLFQKISERGITFRVLEGHFDI</sequence>
<organism evidence="1 2">
    <name type="scientific">Scutellospora calospora</name>
    <dbReference type="NCBI Taxonomy" id="85575"/>
    <lineage>
        <taxon>Eukaryota</taxon>
        <taxon>Fungi</taxon>
        <taxon>Fungi incertae sedis</taxon>
        <taxon>Mucoromycota</taxon>
        <taxon>Glomeromycotina</taxon>
        <taxon>Glomeromycetes</taxon>
        <taxon>Diversisporales</taxon>
        <taxon>Gigasporaceae</taxon>
        <taxon>Scutellospora</taxon>
    </lineage>
</organism>
<protein>
    <submittedName>
        <fullName evidence="1">7429_t:CDS:1</fullName>
    </submittedName>
</protein>
<dbReference type="Proteomes" id="UP000789860">
    <property type="component" value="Unassembled WGS sequence"/>
</dbReference>
<proteinExistence type="predicted"/>
<name>A0ACA9KYU5_9GLOM</name>
<evidence type="ECO:0000313" key="1">
    <source>
        <dbReference type="EMBL" id="CAG8499517.1"/>
    </source>
</evidence>
<accession>A0ACA9KYU5</accession>
<reference evidence="1" key="1">
    <citation type="submission" date="2021-06" db="EMBL/GenBank/DDBJ databases">
        <authorList>
            <person name="Kallberg Y."/>
            <person name="Tangrot J."/>
            <person name="Rosling A."/>
        </authorList>
    </citation>
    <scope>NUCLEOTIDE SEQUENCE</scope>
    <source>
        <strain evidence="1">AU212A</strain>
    </source>
</reference>
<comment type="caution">
    <text evidence="1">The sequence shown here is derived from an EMBL/GenBank/DDBJ whole genome shotgun (WGS) entry which is preliminary data.</text>
</comment>
<keyword evidence="2" id="KW-1185">Reference proteome</keyword>